<name>A0A182FIA9_ANOAL</name>
<feature type="region of interest" description="Disordered" evidence="1">
    <location>
        <begin position="54"/>
        <end position="75"/>
    </location>
</feature>
<accession>A0A182FIA9</accession>
<feature type="region of interest" description="Disordered" evidence="1">
    <location>
        <begin position="257"/>
        <end position="350"/>
    </location>
</feature>
<dbReference type="EnsemblMetazoa" id="AALB006253-RA">
    <property type="protein sequence ID" value="AALB006253-PA"/>
    <property type="gene ID" value="AALB006253"/>
</dbReference>
<evidence type="ECO:0000256" key="1">
    <source>
        <dbReference type="SAM" id="MobiDB-lite"/>
    </source>
</evidence>
<dbReference type="VEuPathDB" id="VectorBase:AALB20_032758"/>
<sequence length="350" mass="39388">EVAEARNYTLLEILYDVTARAVTTRAGQFIYKCADNVLWTVEQTARWSLPQAFPTESHATDSKSTNDSGRDVEKETPKYLGSPLIRPLPWMLFLPALIYLRMLRNVLSISSRLIGRGPFLPSNMVGFIQSKRRKLRALKYRGQRLERISKIESATWLKRIVFDPLKTVICVRSLDLKGGSNVEHLAVVRKHRHEINKKRNNHREAESDEDAASGNDSWEDASCQELLEKYAHIVEDSSFNENTHTIPREIVLPTKINPAVGSPENNENKPINQNIGTVTQPNKATPTSNSKLPSKNSSNALVSDLRNNLQQHKPTKQQSAPQLQNPTKEQSSFSNGGKNRNKKTSTGSIV</sequence>
<evidence type="ECO:0000313" key="2">
    <source>
        <dbReference type="EnsemblMetazoa" id="AALB006253-PA"/>
    </source>
</evidence>
<dbReference type="Pfam" id="PF16091">
    <property type="entry name" value="DUF4820"/>
    <property type="match status" value="1"/>
</dbReference>
<dbReference type="InterPro" id="IPR032150">
    <property type="entry name" value="DUF4820"/>
</dbReference>
<dbReference type="VEuPathDB" id="VectorBase:AALB006253"/>
<dbReference type="Proteomes" id="UP000069272">
    <property type="component" value="Chromosome 3L"/>
</dbReference>
<feature type="compositionally biased region" description="Polar residues" evidence="1">
    <location>
        <begin position="263"/>
        <end position="287"/>
    </location>
</feature>
<protein>
    <submittedName>
        <fullName evidence="2">Uncharacterized protein</fullName>
    </submittedName>
</protein>
<proteinExistence type="predicted"/>
<organism evidence="2 3">
    <name type="scientific">Anopheles albimanus</name>
    <name type="common">New world malaria mosquito</name>
    <dbReference type="NCBI Taxonomy" id="7167"/>
    <lineage>
        <taxon>Eukaryota</taxon>
        <taxon>Metazoa</taxon>
        <taxon>Ecdysozoa</taxon>
        <taxon>Arthropoda</taxon>
        <taxon>Hexapoda</taxon>
        <taxon>Insecta</taxon>
        <taxon>Pterygota</taxon>
        <taxon>Neoptera</taxon>
        <taxon>Endopterygota</taxon>
        <taxon>Diptera</taxon>
        <taxon>Nematocera</taxon>
        <taxon>Culicoidea</taxon>
        <taxon>Culicidae</taxon>
        <taxon>Anophelinae</taxon>
        <taxon>Anopheles</taxon>
    </lineage>
</organism>
<keyword evidence="3" id="KW-1185">Reference proteome</keyword>
<reference evidence="2 3" key="1">
    <citation type="journal article" date="2017" name="G3 (Bethesda)">
        <title>The Physical Genome Mapping of Anopheles albimanus Corrected Scaffold Misassemblies and Identified Interarm Rearrangements in Genus Anopheles.</title>
        <authorList>
            <person name="Artemov G.N."/>
            <person name="Peery A.N."/>
            <person name="Jiang X."/>
            <person name="Tu Z."/>
            <person name="Stegniy V.N."/>
            <person name="Sharakhova M.V."/>
            <person name="Sharakhov I.V."/>
        </authorList>
    </citation>
    <scope>NUCLEOTIDE SEQUENCE [LARGE SCALE GENOMIC DNA]</scope>
    <source>
        <strain evidence="2 3">ALBI9_A</strain>
    </source>
</reference>
<evidence type="ECO:0000313" key="3">
    <source>
        <dbReference type="Proteomes" id="UP000069272"/>
    </source>
</evidence>
<reference evidence="2" key="2">
    <citation type="submission" date="2022-08" db="UniProtKB">
        <authorList>
            <consortium name="EnsemblMetazoa"/>
        </authorList>
    </citation>
    <scope>IDENTIFICATION</scope>
    <source>
        <strain evidence="2">STECLA/ALBI9_A</strain>
    </source>
</reference>
<feature type="region of interest" description="Disordered" evidence="1">
    <location>
        <begin position="193"/>
        <end position="217"/>
    </location>
</feature>
<feature type="compositionally biased region" description="Low complexity" evidence="1">
    <location>
        <begin position="288"/>
        <end position="299"/>
    </location>
</feature>
<dbReference type="AlphaFoldDB" id="A0A182FIA9"/>
<feature type="compositionally biased region" description="Polar residues" evidence="1">
    <location>
        <begin position="305"/>
        <end position="350"/>
    </location>
</feature>